<feature type="domain" description="EAL" evidence="3">
    <location>
        <begin position="312"/>
        <end position="565"/>
    </location>
</feature>
<dbReference type="CDD" id="cd01949">
    <property type="entry name" value="GGDEF"/>
    <property type="match status" value="1"/>
</dbReference>
<dbReference type="SUPFAM" id="SSF52172">
    <property type="entry name" value="CheY-like"/>
    <property type="match status" value="1"/>
</dbReference>
<dbReference type="Gene3D" id="3.30.70.270">
    <property type="match status" value="1"/>
</dbReference>
<dbReference type="PANTHER" id="PTHR44757">
    <property type="entry name" value="DIGUANYLATE CYCLASE DGCP"/>
    <property type="match status" value="1"/>
</dbReference>
<dbReference type="InterPro" id="IPR001789">
    <property type="entry name" value="Sig_transdc_resp-reg_receiver"/>
</dbReference>
<accession>A0A1F6V566</accession>
<dbReference type="CDD" id="cd01948">
    <property type="entry name" value="EAL"/>
    <property type="match status" value="1"/>
</dbReference>
<dbReference type="InterPro" id="IPR052155">
    <property type="entry name" value="Biofilm_reg_signaling"/>
</dbReference>
<feature type="modified residue" description="4-aspartylphosphate" evidence="1">
    <location>
        <position position="57"/>
    </location>
</feature>
<dbReference type="PROSITE" id="PS50110">
    <property type="entry name" value="RESPONSE_REGULATORY"/>
    <property type="match status" value="1"/>
</dbReference>
<dbReference type="SMART" id="SM00267">
    <property type="entry name" value="GGDEF"/>
    <property type="match status" value="1"/>
</dbReference>
<dbReference type="AlphaFoldDB" id="A0A1F6V566"/>
<evidence type="ECO:0000259" key="2">
    <source>
        <dbReference type="PROSITE" id="PS50110"/>
    </source>
</evidence>
<dbReference type="Pfam" id="PF00563">
    <property type="entry name" value="EAL"/>
    <property type="match status" value="1"/>
</dbReference>
<comment type="caution">
    <text evidence="5">The sequence shown here is derived from an EMBL/GenBank/DDBJ whole genome shotgun (WGS) entry which is preliminary data.</text>
</comment>
<feature type="domain" description="Response regulatory" evidence="2">
    <location>
        <begin position="6"/>
        <end position="122"/>
    </location>
</feature>
<dbReference type="InterPro" id="IPR000160">
    <property type="entry name" value="GGDEF_dom"/>
</dbReference>
<dbReference type="SUPFAM" id="SSF141868">
    <property type="entry name" value="EAL domain-like"/>
    <property type="match status" value="1"/>
</dbReference>
<sequence>MSKPLSALIVEDSDNDTLLLVEHLREGGYEPSYARVDTAQSMRERLDDARWDIVLCDFTMPRFSAFEALRLLHESGQDIPFLIVSGTIGEDRAVAAMKAGAHDYILKSNLKRLIPAVERELREAIIREERRRAEAQIRRLAFFDPLTGLPNRARFIERTHEALNTALRERQTLALLLMDINQFKEVNDTLGHNFGDALLVQVATRLRGALFDQDLVARLGGDEFGMLLPRIRAPRDIDVVVKKLNDALSAPLVIDGLPILVEASIGVALAPEHASDADGLLRRADVAMYLAKTSGSVHAVYDAEQDPHSPRRLALLGELRRAIEGGELRLYYQPKVNLESGRAIGVEALIRWQHPVKGLVMPADFIPIAERTGLIRSLTEWVIGEALRECANWRRGGHDLHVAVNLAARSLHDPQLPEKIADLVRESGLSASALMVEITESSIIVDPARALDIVTRLGRLGVAVAIDDFGTGYSSLAFIRKLPVDEIKIDRSFVLGMLENREDEVIARIVIDLGRNLRMKVVAEGVENEATRRALGALGCDHAQGYLFAPPIPPGEFSAWLERNNSTSGWKR</sequence>
<evidence type="ECO:0000313" key="5">
    <source>
        <dbReference type="EMBL" id="OGI64817.1"/>
    </source>
</evidence>
<gene>
    <name evidence="5" type="ORF">A2W18_09365</name>
</gene>
<dbReference type="InterPro" id="IPR043128">
    <property type="entry name" value="Rev_trsase/Diguanyl_cyclase"/>
</dbReference>
<dbReference type="Pfam" id="PF00990">
    <property type="entry name" value="GGDEF"/>
    <property type="match status" value="1"/>
</dbReference>
<evidence type="ECO:0008006" key="7">
    <source>
        <dbReference type="Google" id="ProtNLM"/>
    </source>
</evidence>
<dbReference type="EMBL" id="MFSP01000119">
    <property type="protein sequence ID" value="OGI64817.1"/>
    <property type="molecule type" value="Genomic_DNA"/>
</dbReference>
<dbReference type="InterPro" id="IPR001633">
    <property type="entry name" value="EAL_dom"/>
</dbReference>
<dbReference type="PROSITE" id="PS50887">
    <property type="entry name" value="GGDEF"/>
    <property type="match status" value="1"/>
</dbReference>
<reference evidence="5 6" key="1">
    <citation type="journal article" date="2016" name="Nat. Commun.">
        <title>Thousands of microbial genomes shed light on interconnected biogeochemical processes in an aquifer system.</title>
        <authorList>
            <person name="Anantharaman K."/>
            <person name="Brown C.T."/>
            <person name="Hug L.A."/>
            <person name="Sharon I."/>
            <person name="Castelle C.J."/>
            <person name="Probst A.J."/>
            <person name="Thomas B.C."/>
            <person name="Singh A."/>
            <person name="Wilkins M.J."/>
            <person name="Karaoz U."/>
            <person name="Brodie E.L."/>
            <person name="Williams K.H."/>
            <person name="Hubbard S.S."/>
            <person name="Banfield J.F."/>
        </authorList>
    </citation>
    <scope>NUCLEOTIDE SEQUENCE [LARGE SCALE GENOMIC DNA]</scope>
</reference>
<dbReference type="Proteomes" id="UP000179076">
    <property type="component" value="Unassembled WGS sequence"/>
</dbReference>
<dbReference type="SMART" id="SM00448">
    <property type="entry name" value="REC"/>
    <property type="match status" value="1"/>
</dbReference>
<dbReference type="CDD" id="cd00156">
    <property type="entry name" value="REC"/>
    <property type="match status" value="1"/>
</dbReference>
<dbReference type="SUPFAM" id="SSF55073">
    <property type="entry name" value="Nucleotide cyclase"/>
    <property type="match status" value="1"/>
</dbReference>
<dbReference type="SMART" id="SM00052">
    <property type="entry name" value="EAL"/>
    <property type="match status" value="1"/>
</dbReference>
<dbReference type="Pfam" id="PF00072">
    <property type="entry name" value="Response_reg"/>
    <property type="match status" value="1"/>
</dbReference>
<dbReference type="GO" id="GO:0000160">
    <property type="term" value="P:phosphorelay signal transduction system"/>
    <property type="evidence" value="ECO:0007669"/>
    <property type="project" value="InterPro"/>
</dbReference>
<dbReference type="Gene3D" id="3.20.20.450">
    <property type="entry name" value="EAL domain"/>
    <property type="match status" value="1"/>
</dbReference>
<evidence type="ECO:0000313" key="6">
    <source>
        <dbReference type="Proteomes" id="UP000179076"/>
    </source>
</evidence>
<dbReference type="FunFam" id="3.20.20.450:FF:000001">
    <property type="entry name" value="Cyclic di-GMP phosphodiesterase yahA"/>
    <property type="match status" value="1"/>
</dbReference>
<proteinExistence type="predicted"/>
<dbReference type="InterPro" id="IPR029787">
    <property type="entry name" value="Nucleotide_cyclase"/>
</dbReference>
<dbReference type="PROSITE" id="PS50883">
    <property type="entry name" value="EAL"/>
    <property type="match status" value="1"/>
</dbReference>
<dbReference type="InterPro" id="IPR011006">
    <property type="entry name" value="CheY-like_superfamily"/>
</dbReference>
<dbReference type="Gene3D" id="3.40.50.2300">
    <property type="match status" value="1"/>
</dbReference>
<protein>
    <recommendedName>
        <fullName evidence="7">Diguanylate cyclase</fullName>
    </recommendedName>
</protein>
<dbReference type="InterPro" id="IPR035919">
    <property type="entry name" value="EAL_sf"/>
</dbReference>
<name>A0A1F6V566_9PROT</name>
<feature type="domain" description="GGDEF" evidence="4">
    <location>
        <begin position="171"/>
        <end position="304"/>
    </location>
</feature>
<dbReference type="PANTHER" id="PTHR44757:SF2">
    <property type="entry name" value="BIOFILM ARCHITECTURE MAINTENANCE PROTEIN MBAA"/>
    <property type="match status" value="1"/>
</dbReference>
<evidence type="ECO:0000259" key="3">
    <source>
        <dbReference type="PROSITE" id="PS50883"/>
    </source>
</evidence>
<dbReference type="NCBIfam" id="TIGR00254">
    <property type="entry name" value="GGDEF"/>
    <property type="match status" value="1"/>
</dbReference>
<evidence type="ECO:0000256" key="1">
    <source>
        <dbReference type="PROSITE-ProRule" id="PRU00169"/>
    </source>
</evidence>
<keyword evidence="1" id="KW-0597">Phosphoprotein</keyword>
<evidence type="ECO:0000259" key="4">
    <source>
        <dbReference type="PROSITE" id="PS50887"/>
    </source>
</evidence>
<organism evidence="5 6">
    <name type="scientific">Candidatus Muproteobacteria bacterium RBG_16_60_9</name>
    <dbReference type="NCBI Taxonomy" id="1817755"/>
    <lineage>
        <taxon>Bacteria</taxon>
        <taxon>Pseudomonadati</taxon>
        <taxon>Pseudomonadota</taxon>
        <taxon>Candidatus Muproteobacteria</taxon>
    </lineage>
</organism>